<evidence type="ECO:0000313" key="3">
    <source>
        <dbReference type="Proteomes" id="UP001055712"/>
    </source>
</evidence>
<keyword evidence="1" id="KW-0472">Membrane</keyword>
<reference evidence="2" key="1">
    <citation type="journal article" date="2019" name="Plant J.">
        <title>Chlorella vulgaris genome assembly and annotation reveals the molecular basis for metabolic acclimation to high light conditions.</title>
        <authorList>
            <person name="Cecchin M."/>
            <person name="Marcolungo L."/>
            <person name="Rossato M."/>
            <person name="Girolomoni L."/>
            <person name="Cosentino E."/>
            <person name="Cuine S."/>
            <person name="Li-Beisson Y."/>
            <person name="Delledonne M."/>
            <person name="Ballottari M."/>
        </authorList>
    </citation>
    <scope>NUCLEOTIDE SEQUENCE</scope>
    <source>
        <strain evidence="2">211/11P</strain>
    </source>
</reference>
<dbReference type="EMBL" id="SIDB01000009">
    <property type="protein sequence ID" value="KAI3428585.1"/>
    <property type="molecule type" value="Genomic_DNA"/>
</dbReference>
<dbReference type="AlphaFoldDB" id="A0A9D4TM18"/>
<evidence type="ECO:0000313" key="2">
    <source>
        <dbReference type="EMBL" id="KAI3428585.1"/>
    </source>
</evidence>
<evidence type="ECO:0000256" key="1">
    <source>
        <dbReference type="SAM" id="Phobius"/>
    </source>
</evidence>
<keyword evidence="1" id="KW-0812">Transmembrane</keyword>
<feature type="transmembrane region" description="Helical" evidence="1">
    <location>
        <begin position="140"/>
        <end position="163"/>
    </location>
</feature>
<organism evidence="2 3">
    <name type="scientific">Chlorella vulgaris</name>
    <name type="common">Green alga</name>
    <dbReference type="NCBI Taxonomy" id="3077"/>
    <lineage>
        <taxon>Eukaryota</taxon>
        <taxon>Viridiplantae</taxon>
        <taxon>Chlorophyta</taxon>
        <taxon>core chlorophytes</taxon>
        <taxon>Trebouxiophyceae</taxon>
        <taxon>Chlorellales</taxon>
        <taxon>Chlorellaceae</taxon>
        <taxon>Chlorella clade</taxon>
        <taxon>Chlorella</taxon>
    </lineage>
</organism>
<accession>A0A9D4TM18</accession>
<name>A0A9D4TM18_CHLVU</name>
<dbReference type="Proteomes" id="UP001055712">
    <property type="component" value="Unassembled WGS sequence"/>
</dbReference>
<reference evidence="2" key="2">
    <citation type="submission" date="2020-11" db="EMBL/GenBank/DDBJ databases">
        <authorList>
            <person name="Cecchin M."/>
            <person name="Marcolungo L."/>
            <person name="Rossato M."/>
            <person name="Girolomoni L."/>
            <person name="Cosentino E."/>
            <person name="Cuine S."/>
            <person name="Li-Beisson Y."/>
            <person name="Delledonne M."/>
            <person name="Ballottari M."/>
        </authorList>
    </citation>
    <scope>NUCLEOTIDE SEQUENCE</scope>
    <source>
        <strain evidence="2">211/11P</strain>
        <tissue evidence="2">Whole cell</tissue>
    </source>
</reference>
<keyword evidence="1" id="KW-1133">Transmembrane helix</keyword>
<proteinExistence type="predicted"/>
<comment type="caution">
    <text evidence="2">The sequence shown here is derived from an EMBL/GenBank/DDBJ whole genome shotgun (WGS) entry which is preliminary data.</text>
</comment>
<dbReference type="OrthoDB" id="510329at2759"/>
<feature type="transmembrane region" description="Helical" evidence="1">
    <location>
        <begin position="183"/>
        <end position="200"/>
    </location>
</feature>
<protein>
    <submittedName>
        <fullName evidence="2">Uncharacterized protein</fullName>
    </submittedName>
</protein>
<keyword evidence="3" id="KW-1185">Reference proteome</keyword>
<gene>
    <name evidence="2" type="ORF">D9Q98_007407</name>
</gene>
<sequence length="300" mass="32845">MVELVTELLHAALPVVPLDKGVSSANTGNAFLDLLPLLSVAPCALTLQLQWKYGRRLDCFVFSIGFALAVIYHYLHLHPEGIAAAQLLGLPGPTWRGLDILCAQALIARTVGHVLNVQSTVGKVISNLAFPVANLTYAHLLANGVLTLAFASKVLLVVLLATVAAKAVLEGWSTLPKYCSRRGPQTVACFALGFAFFPLPELLPRHYWLFHTLWHIFLARGYQLLYQQLEGLPDGQQQLDGADAFSPVRRPTKEGTKPRHAAAVATAASGWVQSLLQPYRRFLQYQHQHLSDTLLSSKAE</sequence>
<feature type="transmembrane region" description="Helical" evidence="1">
    <location>
        <begin position="59"/>
        <end position="75"/>
    </location>
</feature>